<dbReference type="InterPro" id="IPR002933">
    <property type="entry name" value="Peptidase_M20"/>
</dbReference>
<keyword evidence="8" id="KW-0479">Metal-binding</keyword>
<evidence type="ECO:0000256" key="4">
    <source>
        <dbReference type="ARBA" id="ARBA00006247"/>
    </source>
</evidence>
<dbReference type="UniPathway" id="UPA00034">
    <property type="reaction ID" value="UER00021"/>
</dbReference>
<dbReference type="EC" id="3.5.1.18" evidence="5"/>
<dbReference type="PROSITE" id="PS00759">
    <property type="entry name" value="ARGE_DAPE_CPG2_2"/>
    <property type="match status" value="1"/>
</dbReference>
<proteinExistence type="inferred from homology"/>
<evidence type="ECO:0000256" key="1">
    <source>
        <dbReference type="ARBA" id="ARBA00001941"/>
    </source>
</evidence>
<organism evidence="14 15">
    <name type="scientific">Thioclava pacifica DSM 10166</name>
    <dbReference type="NCBI Taxonomy" id="1353537"/>
    <lineage>
        <taxon>Bacteria</taxon>
        <taxon>Pseudomonadati</taxon>
        <taxon>Pseudomonadota</taxon>
        <taxon>Alphaproteobacteria</taxon>
        <taxon>Rhodobacterales</taxon>
        <taxon>Paracoccaceae</taxon>
        <taxon>Thioclava</taxon>
    </lineage>
</organism>
<dbReference type="PROSITE" id="PS00758">
    <property type="entry name" value="ARGE_DAPE_CPG2_1"/>
    <property type="match status" value="1"/>
</dbReference>
<name>A0A074JE17_9RHOB</name>
<dbReference type="CDD" id="cd08659">
    <property type="entry name" value="M20_ArgE_DapE-like"/>
    <property type="match status" value="1"/>
</dbReference>
<keyword evidence="15" id="KW-1185">Reference proteome</keyword>
<evidence type="ECO:0000256" key="11">
    <source>
        <dbReference type="ARBA" id="ARBA00023285"/>
    </source>
</evidence>
<dbReference type="InterPro" id="IPR036264">
    <property type="entry name" value="Bact_exopeptidase_dim_dom"/>
</dbReference>
<dbReference type="SUPFAM" id="SSF55031">
    <property type="entry name" value="Bacterial exopeptidase dimerisation domain"/>
    <property type="match status" value="1"/>
</dbReference>
<comment type="caution">
    <text evidence="14">The sequence shown here is derived from an EMBL/GenBank/DDBJ whole genome shotgun (WGS) entry which is preliminary data.</text>
</comment>
<evidence type="ECO:0000259" key="13">
    <source>
        <dbReference type="Pfam" id="PF07687"/>
    </source>
</evidence>
<comment type="catalytic activity">
    <reaction evidence="12">
        <text>N-succinyl-(2S,6S)-2,6-diaminopimelate + H2O = (2S,6S)-2,6-diaminopimelate + succinate</text>
        <dbReference type="Rhea" id="RHEA:22608"/>
        <dbReference type="ChEBI" id="CHEBI:15377"/>
        <dbReference type="ChEBI" id="CHEBI:30031"/>
        <dbReference type="ChEBI" id="CHEBI:57609"/>
        <dbReference type="ChEBI" id="CHEBI:58087"/>
        <dbReference type="EC" id="3.5.1.18"/>
    </reaction>
</comment>
<sequence length="365" mass="37866">MDVVDLTRHLIGFDTINPPGQEAEAMAFCADLLRGGGFDVEVIAQGSDRCNLIATKGIGAGRALGFTGHLDTVPLGGAAWRYPPHDGLIEGGKLYGRGSTDMKGGVAAFICAALDAPVPPGGIAILLTAGEETGSDGARVMIEAGPLPPIGALIVAEPTANRAVPGHKGALWLRLVFHGVTAHGSAPEAGVNAIELAMAALTQIKALDLGPAHPVMGAPSRNIGTISGGLNTNSVPDRCEVTLDLRSVPGIVHDDLVAKIETCLPAGTELARIIDLPAVWTDPDDPWIEGITELSARVANQPSNPMAMSYFTDASIFTPALDAVPTVILGPGEPQLAHKTDEYVALSRLEEAVRIYRAALGQWEG</sequence>
<evidence type="ECO:0000256" key="8">
    <source>
        <dbReference type="ARBA" id="ARBA00022723"/>
    </source>
</evidence>
<comment type="cofactor">
    <cofactor evidence="2">
        <name>Zn(2+)</name>
        <dbReference type="ChEBI" id="CHEBI:29105"/>
    </cofactor>
</comment>
<dbReference type="AlphaFoldDB" id="A0A074JE17"/>
<evidence type="ECO:0000256" key="5">
    <source>
        <dbReference type="ARBA" id="ARBA00011921"/>
    </source>
</evidence>
<reference evidence="14 15" key="1">
    <citation type="submission" date="2013-07" db="EMBL/GenBank/DDBJ databases">
        <title>Thioclava pacifica DSM 10166 Genome Sequencing.</title>
        <authorList>
            <person name="Lai Q."/>
            <person name="Shao Z."/>
        </authorList>
    </citation>
    <scope>NUCLEOTIDE SEQUENCE [LARGE SCALE GENOMIC DNA]</scope>
    <source>
        <strain evidence="14 15">DSM 10166</strain>
    </source>
</reference>
<dbReference type="EMBL" id="AUND01000012">
    <property type="protein sequence ID" value="KEO54090.1"/>
    <property type="molecule type" value="Genomic_DNA"/>
</dbReference>
<dbReference type="GO" id="GO:0009014">
    <property type="term" value="F:succinyl-diaminopimelate desuccinylase activity"/>
    <property type="evidence" value="ECO:0007669"/>
    <property type="project" value="UniProtKB-EC"/>
</dbReference>
<evidence type="ECO:0000313" key="15">
    <source>
        <dbReference type="Proteomes" id="UP000027432"/>
    </source>
</evidence>
<dbReference type="Gene3D" id="3.30.70.360">
    <property type="match status" value="1"/>
</dbReference>
<keyword evidence="7" id="KW-0028">Amino-acid biosynthesis</keyword>
<keyword evidence="11" id="KW-0170">Cobalt</keyword>
<evidence type="ECO:0000256" key="12">
    <source>
        <dbReference type="ARBA" id="ARBA00051301"/>
    </source>
</evidence>
<evidence type="ECO:0000256" key="3">
    <source>
        <dbReference type="ARBA" id="ARBA00005130"/>
    </source>
</evidence>
<dbReference type="InterPro" id="IPR050072">
    <property type="entry name" value="Peptidase_M20A"/>
</dbReference>
<dbReference type="Pfam" id="PF07687">
    <property type="entry name" value="M20_dimer"/>
    <property type="match status" value="1"/>
</dbReference>
<comment type="pathway">
    <text evidence="3">Amino-acid biosynthesis; L-lysine biosynthesis via DAP pathway; LL-2,6-diaminopimelate from (S)-tetrahydrodipicolinate (succinylase route): step 3/3.</text>
</comment>
<evidence type="ECO:0000256" key="10">
    <source>
        <dbReference type="ARBA" id="ARBA00022833"/>
    </source>
</evidence>
<comment type="similarity">
    <text evidence="4">Belongs to the peptidase M20A family.</text>
</comment>
<evidence type="ECO:0000256" key="6">
    <source>
        <dbReference type="ARBA" id="ARBA00016853"/>
    </source>
</evidence>
<protein>
    <recommendedName>
        <fullName evidence="6">Probable succinyl-diaminopimelate desuccinylase</fullName>
        <ecNumber evidence="5">3.5.1.18</ecNumber>
    </recommendedName>
</protein>
<dbReference type="InterPro" id="IPR010182">
    <property type="entry name" value="ArgE/DapE"/>
</dbReference>
<dbReference type="OrthoDB" id="9809784at2"/>
<dbReference type="Proteomes" id="UP000027432">
    <property type="component" value="Unassembled WGS sequence"/>
</dbReference>
<gene>
    <name evidence="14" type="ORF">TP2_04010</name>
</gene>
<dbReference type="STRING" id="1353537.TP2_04010"/>
<comment type="cofactor">
    <cofactor evidence="1">
        <name>Co(2+)</name>
        <dbReference type="ChEBI" id="CHEBI:48828"/>
    </cofactor>
</comment>
<dbReference type="GO" id="GO:0046872">
    <property type="term" value="F:metal ion binding"/>
    <property type="evidence" value="ECO:0007669"/>
    <property type="project" value="UniProtKB-KW"/>
</dbReference>
<dbReference type="RefSeq" id="WP_038074963.1">
    <property type="nucleotide sequence ID" value="NZ_AUND01000012.1"/>
</dbReference>
<dbReference type="GO" id="GO:0009089">
    <property type="term" value="P:lysine biosynthetic process via diaminopimelate"/>
    <property type="evidence" value="ECO:0007669"/>
    <property type="project" value="UniProtKB-UniPathway"/>
</dbReference>
<accession>A0A074JE17</accession>
<dbReference type="NCBIfam" id="TIGR01910">
    <property type="entry name" value="DapE-ArgE"/>
    <property type="match status" value="1"/>
</dbReference>
<dbReference type="Pfam" id="PF01546">
    <property type="entry name" value="Peptidase_M20"/>
    <property type="match status" value="1"/>
</dbReference>
<evidence type="ECO:0000256" key="9">
    <source>
        <dbReference type="ARBA" id="ARBA00022801"/>
    </source>
</evidence>
<dbReference type="SUPFAM" id="SSF53187">
    <property type="entry name" value="Zn-dependent exopeptidases"/>
    <property type="match status" value="1"/>
</dbReference>
<dbReference type="InterPro" id="IPR011650">
    <property type="entry name" value="Peptidase_M20_dimer"/>
</dbReference>
<evidence type="ECO:0000256" key="2">
    <source>
        <dbReference type="ARBA" id="ARBA00001947"/>
    </source>
</evidence>
<dbReference type="PANTHER" id="PTHR43808:SF8">
    <property type="entry name" value="PEPTIDASE M20 DIMERISATION DOMAIN-CONTAINING PROTEIN"/>
    <property type="match status" value="1"/>
</dbReference>
<feature type="domain" description="Peptidase M20 dimerisation" evidence="13">
    <location>
        <begin position="166"/>
        <end position="264"/>
    </location>
</feature>
<keyword evidence="9" id="KW-0378">Hydrolase</keyword>
<dbReference type="PANTHER" id="PTHR43808">
    <property type="entry name" value="ACETYLORNITHINE DEACETYLASE"/>
    <property type="match status" value="1"/>
</dbReference>
<evidence type="ECO:0000313" key="14">
    <source>
        <dbReference type="EMBL" id="KEO54090.1"/>
    </source>
</evidence>
<dbReference type="eggNOG" id="COG0624">
    <property type="taxonomic scope" value="Bacteria"/>
</dbReference>
<dbReference type="InterPro" id="IPR001261">
    <property type="entry name" value="ArgE/DapE_CS"/>
</dbReference>
<evidence type="ECO:0000256" key="7">
    <source>
        <dbReference type="ARBA" id="ARBA00022605"/>
    </source>
</evidence>
<dbReference type="Gene3D" id="3.40.630.10">
    <property type="entry name" value="Zn peptidases"/>
    <property type="match status" value="1"/>
</dbReference>
<keyword evidence="10" id="KW-0862">Zinc</keyword>